<protein>
    <submittedName>
        <fullName evidence="1">MarR family EPS-associated transcriptional regulator</fullName>
    </submittedName>
</protein>
<accession>A0A6N7QSX4</accession>
<dbReference type="AlphaFoldDB" id="A0A6N7QSX4"/>
<dbReference type="NCBIfam" id="TIGR04176">
    <property type="entry name" value="MarR_EPS"/>
    <property type="match status" value="1"/>
</dbReference>
<gene>
    <name evidence="1" type="ORF">GH984_07205</name>
</gene>
<dbReference type="SUPFAM" id="SSF46785">
    <property type="entry name" value="Winged helix' DNA-binding domain"/>
    <property type="match status" value="1"/>
</dbReference>
<evidence type="ECO:0000313" key="1">
    <source>
        <dbReference type="EMBL" id="MRH78493.1"/>
    </source>
</evidence>
<organism evidence="1 2">
    <name type="scientific">Spiribacter salilacus</name>
    <dbReference type="NCBI Taxonomy" id="2664894"/>
    <lineage>
        <taxon>Bacteria</taxon>
        <taxon>Pseudomonadati</taxon>
        <taxon>Pseudomonadota</taxon>
        <taxon>Gammaproteobacteria</taxon>
        <taxon>Chromatiales</taxon>
        <taxon>Ectothiorhodospiraceae</taxon>
        <taxon>Spiribacter</taxon>
    </lineage>
</organism>
<keyword evidence="2" id="KW-1185">Reference proteome</keyword>
<dbReference type="Pfam" id="PF13412">
    <property type="entry name" value="HTH_24"/>
    <property type="match status" value="1"/>
</dbReference>
<dbReference type="EMBL" id="WJPP01000003">
    <property type="protein sequence ID" value="MRH78493.1"/>
    <property type="molecule type" value="Genomic_DNA"/>
</dbReference>
<dbReference type="InterPro" id="IPR026433">
    <property type="entry name" value="MarR_EPS"/>
</dbReference>
<dbReference type="RefSeq" id="WP_153719526.1">
    <property type="nucleotide sequence ID" value="NZ_WJPP01000003.1"/>
</dbReference>
<proteinExistence type="predicted"/>
<name>A0A6N7QSX4_9GAMM</name>
<dbReference type="InterPro" id="IPR036388">
    <property type="entry name" value="WH-like_DNA-bd_sf"/>
</dbReference>
<reference evidence="1 2" key="1">
    <citation type="submission" date="2019-11" db="EMBL/GenBank/DDBJ databases">
        <authorList>
            <person name="Zhang X.Y."/>
        </authorList>
    </citation>
    <scope>NUCLEOTIDE SEQUENCE [LARGE SCALE GENOMIC DNA]</scope>
    <source>
        <strain evidence="1 2">C176</strain>
    </source>
</reference>
<dbReference type="Gene3D" id="1.10.10.10">
    <property type="entry name" value="Winged helix-like DNA-binding domain superfamily/Winged helix DNA-binding domain"/>
    <property type="match status" value="1"/>
</dbReference>
<sequence>MEPFKDTQARWHEELQWRALNVLHEDPNMSQRALARELGVSLGKANYCLRALGAKGLIKLQNFQQSNRKLRYAYLLTPKGIEEKTRLTWRFLRRKEAEYEALEQEIAQLRASVEGRGTVP</sequence>
<evidence type="ECO:0000313" key="2">
    <source>
        <dbReference type="Proteomes" id="UP000433788"/>
    </source>
</evidence>
<comment type="caution">
    <text evidence="1">The sequence shown here is derived from an EMBL/GenBank/DDBJ whole genome shotgun (WGS) entry which is preliminary data.</text>
</comment>
<dbReference type="InterPro" id="IPR036390">
    <property type="entry name" value="WH_DNA-bd_sf"/>
</dbReference>
<dbReference type="Proteomes" id="UP000433788">
    <property type="component" value="Unassembled WGS sequence"/>
</dbReference>